<keyword evidence="9" id="KW-0670">Pyruvate</keyword>
<dbReference type="InterPro" id="IPR036188">
    <property type="entry name" value="FAD/NAD-bd_sf"/>
</dbReference>
<keyword evidence="2" id="KW-0285">Flavoprotein</keyword>
<dbReference type="InterPro" id="IPR016156">
    <property type="entry name" value="FAD/NAD-linked_Rdtase_dimer_sf"/>
</dbReference>
<feature type="binding site" evidence="5">
    <location>
        <position position="197"/>
    </location>
    <ligand>
        <name>NAD(+)</name>
        <dbReference type="ChEBI" id="CHEBI:57540"/>
    </ligand>
</feature>
<dbReference type="PANTHER" id="PTHR43014">
    <property type="entry name" value="MERCURIC REDUCTASE"/>
    <property type="match status" value="1"/>
</dbReference>
<feature type="binding site" evidence="5">
    <location>
        <position position="50"/>
    </location>
    <ligand>
        <name>FAD</name>
        <dbReference type="ChEBI" id="CHEBI:57692"/>
    </ligand>
</feature>
<keyword evidence="3 5" id="KW-0274">FAD</keyword>
<dbReference type="Gene3D" id="3.50.50.60">
    <property type="entry name" value="FAD/NAD(P)-binding domain"/>
    <property type="match status" value="2"/>
</dbReference>
<evidence type="ECO:0000313" key="10">
    <source>
        <dbReference type="Proteomes" id="UP000199580"/>
    </source>
</evidence>
<evidence type="ECO:0000256" key="6">
    <source>
        <dbReference type="PIRSR" id="PIRSR000350-4"/>
    </source>
</evidence>
<dbReference type="GO" id="GO:0003955">
    <property type="term" value="F:NAD(P)H dehydrogenase (quinone) activity"/>
    <property type="evidence" value="ECO:0007669"/>
    <property type="project" value="TreeGrafter"/>
</dbReference>
<evidence type="ECO:0000313" key="9">
    <source>
        <dbReference type="EMBL" id="SDJ56604.1"/>
    </source>
</evidence>
<dbReference type="SUPFAM" id="SSF55424">
    <property type="entry name" value="FAD/NAD-linked reductases, dimerisation (C-terminal) domain"/>
    <property type="match status" value="1"/>
</dbReference>
<dbReference type="RefSeq" id="WP_091392517.1">
    <property type="nucleotide sequence ID" value="NZ_BKAI01000018.1"/>
</dbReference>
<dbReference type="OrthoDB" id="9800167at2"/>
<evidence type="ECO:0000256" key="5">
    <source>
        <dbReference type="PIRSR" id="PIRSR000350-3"/>
    </source>
</evidence>
<evidence type="ECO:0000256" key="3">
    <source>
        <dbReference type="ARBA" id="ARBA00022827"/>
    </source>
</evidence>
<name>A0A1G8USG4_9FLAO</name>
<proteinExistence type="inferred from homology"/>
<keyword evidence="5" id="KW-0520">NAD</keyword>
<dbReference type="AlphaFoldDB" id="A0A1G8USG4"/>
<dbReference type="GO" id="GO:0050660">
    <property type="term" value="F:flavin adenine dinucleotide binding"/>
    <property type="evidence" value="ECO:0007669"/>
    <property type="project" value="TreeGrafter"/>
</dbReference>
<feature type="binding site" evidence="5">
    <location>
        <begin position="174"/>
        <end position="181"/>
    </location>
    <ligand>
        <name>NAD(+)</name>
        <dbReference type="ChEBI" id="CHEBI:57540"/>
    </ligand>
</feature>
<sequence>MKKFDAIVIGTGQAGTPLVKKLSEQGKTVLIVEKGTVGGTCVNSGCTPTKTYLASARRMWDIANAQNLGVDISASAQANLKKIKTRKDDIVKASVKNIRESFEHAKNVTFLAGEAKFVSNFEVEINEELFSAEHIFINVGARATVPKQFQNVDFLTNESILDLTELPSHLIIIGASYIGLEFGQMFARFGSKVTIIEKSAQIISREDKETSDAIREFMEADGVKFVMEAQHIETSQQSGVIEVIYESDAKKHKIHGSHLLLAIGRTPNSDTLNLLATEIKSNEKGYIDVDDFCQTIVPNIFAMGDCNGKGAFTHTAYNDHQIVFEYLFEKKSRKISDRIMTYGLFTDPPLGRAGLTKKQAVEQGFSVLEGKRLMSEVSRAVEKGEANGFMQVLIDEKTDKILGAAVLGVGGDEIITSILNVMAADMPYTLIRDTMVLHPTVSELIPTLLETPKKV</sequence>
<dbReference type="PIRSF" id="PIRSF000350">
    <property type="entry name" value="Mercury_reductase_MerA"/>
    <property type="match status" value="1"/>
</dbReference>
<organism evidence="9 10">
    <name type="scientific">Flavobacterium noncentrifugens</name>
    <dbReference type="NCBI Taxonomy" id="1128970"/>
    <lineage>
        <taxon>Bacteria</taxon>
        <taxon>Pseudomonadati</taxon>
        <taxon>Bacteroidota</taxon>
        <taxon>Flavobacteriia</taxon>
        <taxon>Flavobacteriales</taxon>
        <taxon>Flavobacteriaceae</taxon>
        <taxon>Flavobacterium</taxon>
    </lineage>
</organism>
<dbReference type="Pfam" id="PF07992">
    <property type="entry name" value="Pyr_redox_2"/>
    <property type="match status" value="1"/>
</dbReference>
<evidence type="ECO:0000256" key="2">
    <source>
        <dbReference type="ARBA" id="ARBA00022630"/>
    </source>
</evidence>
<reference evidence="9 10" key="1">
    <citation type="submission" date="2016-10" db="EMBL/GenBank/DDBJ databases">
        <authorList>
            <person name="de Groot N.N."/>
        </authorList>
    </citation>
    <scope>NUCLEOTIDE SEQUENCE [LARGE SCALE GENOMIC DNA]</scope>
    <source>
        <strain evidence="9 10">CGMCC 1.10076</strain>
    </source>
</reference>
<evidence type="ECO:0000259" key="7">
    <source>
        <dbReference type="Pfam" id="PF02852"/>
    </source>
</evidence>
<evidence type="ECO:0000256" key="1">
    <source>
        <dbReference type="ARBA" id="ARBA00007532"/>
    </source>
</evidence>
<dbReference type="Proteomes" id="UP000199580">
    <property type="component" value="Unassembled WGS sequence"/>
</dbReference>
<feature type="binding site" evidence="5">
    <location>
        <position position="264"/>
    </location>
    <ligand>
        <name>NAD(+)</name>
        <dbReference type="ChEBI" id="CHEBI:57540"/>
    </ligand>
</feature>
<dbReference type="SUPFAM" id="SSF51905">
    <property type="entry name" value="FAD/NAD(P)-binding domain"/>
    <property type="match status" value="1"/>
</dbReference>
<comment type="cofactor">
    <cofactor evidence="5">
        <name>FAD</name>
        <dbReference type="ChEBI" id="CHEBI:57692"/>
    </cofactor>
    <text evidence="5">Binds 1 FAD per subunit.</text>
</comment>
<keyword evidence="5" id="KW-0547">Nucleotide-binding</keyword>
<accession>A0A1G8USG4</accession>
<feature type="binding site" evidence="5">
    <location>
        <position position="305"/>
    </location>
    <ligand>
        <name>NAD(+)</name>
        <dbReference type="ChEBI" id="CHEBI:57540"/>
    </ligand>
</feature>
<keyword evidence="10" id="KW-1185">Reference proteome</keyword>
<protein>
    <submittedName>
        <fullName evidence="9">Pyruvate/2-oxoglutarate dehydrogenase complex, dihydrolipoamide dehydrogenase (E3) component</fullName>
    </submittedName>
</protein>
<comment type="similarity">
    <text evidence="1">Belongs to the class-I pyridine nucleotide-disulfide oxidoreductase family.</text>
</comment>
<dbReference type="Gene3D" id="3.30.390.30">
    <property type="match status" value="1"/>
</dbReference>
<feature type="domain" description="FAD/NAD(P)-binding" evidence="8">
    <location>
        <begin position="5"/>
        <end position="317"/>
    </location>
</feature>
<feature type="domain" description="Pyridine nucleotide-disulphide oxidoreductase dimerisation" evidence="7">
    <location>
        <begin position="344"/>
        <end position="447"/>
    </location>
</feature>
<dbReference type="STRING" id="1128970.SAMN04487935_1026"/>
<dbReference type="PANTHER" id="PTHR43014:SF2">
    <property type="entry name" value="MERCURIC REDUCTASE"/>
    <property type="match status" value="1"/>
</dbReference>
<dbReference type="EMBL" id="FNEZ01000002">
    <property type="protein sequence ID" value="SDJ56604.1"/>
    <property type="molecule type" value="Genomic_DNA"/>
</dbReference>
<feature type="active site" description="Proton acceptor" evidence="4">
    <location>
        <position position="438"/>
    </location>
</feature>
<evidence type="ECO:0000259" key="8">
    <source>
        <dbReference type="Pfam" id="PF07992"/>
    </source>
</evidence>
<dbReference type="InterPro" id="IPR004099">
    <property type="entry name" value="Pyr_nucl-diS_OxRdtase_dimer"/>
</dbReference>
<dbReference type="InterPro" id="IPR023753">
    <property type="entry name" value="FAD/NAD-binding_dom"/>
</dbReference>
<dbReference type="Pfam" id="PF02852">
    <property type="entry name" value="Pyr_redox_dim"/>
    <property type="match status" value="1"/>
</dbReference>
<dbReference type="PRINTS" id="PR00411">
    <property type="entry name" value="PNDRDTASEI"/>
</dbReference>
<evidence type="ECO:0000256" key="4">
    <source>
        <dbReference type="PIRSR" id="PIRSR000350-2"/>
    </source>
</evidence>
<dbReference type="InterPro" id="IPR001100">
    <property type="entry name" value="Pyr_nuc-diS_OxRdtase"/>
</dbReference>
<dbReference type="PRINTS" id="PR00368">
    <property type="entry name" value="FADPNR"/>
</dbReference>
<feature type="disulfide bond" description="Redox-active" evidence="6">
    <location>
        <begin position="41"/>
        <end position="46"/>
    </location>
</feature>
<gene>
    <name evidence="9" type="ORF">SAMN04487935_1026</name>
</gene>